<feature type="chain" id="PRO_5022151694" description="Cytochrome bc1 complex Rieske iron-sulfur subunit" evidence="11">
    <location>
        <begin position="21"/>
        <end position="145"/>
    </location>
</feature>
<comment type="caution">
    <text evidence="13">The sequence shown here is derived from an EMBL/GenBank/DDBJ whole genome shotgun (WGS) entry which is preliminary data.</text>
</comment>
<evidence type="ECO:0000256" key="10">
    <source>
        <dbReference type="SAM" id="MobiDB-lite"/>
    </source>
</evidence>
<dbReference type="SUPFAM" id="SSF50022">
    <property type="entry name" value="ISP domain"/>
    <property type="match status" value="1"/>
</dbReference>
<keyword evidence="3" id="KW-0001">2Fe-2S</keyword>
<keyword evidence="6" id="KW-0411">Iron-sulfur</keyword>
<feature type="signal peptide" evidence="11">
    <location>
        <begin position="1"/>
        <end position="20"/>
    </location>
</feature>
<evidence type="ECO:0000313" key="13">
    <source>
        <dbReference type="EMBL" id="TQM03175.1"/>
    </source>
</evidence>
<gene>
    <name evidence="13" type="ORF">FB558_7825</name>
</gene>
<feature type="domain" description="Rieske" evidence="12">
    <location>
        <begin position="52"/>
        <end position="144"/>
    </location>
</feature>
<dbReference type="InterPro" id="IPR005805">
    <property type="entry name" value="Rieske_Fe-S_prot_C"/>
</dbReference>
<accession>A0A543D1G0</accession>
<dbReference type="PROSITE" id="PS51318">
    <property type="entry name" value="TAT"/>
    <property type="match status" value="1"/>
</dbReference>
<dbReference type="FunFam" id="2.102.10.10:FF:000016">
    <property type="entry name" value="Nitrite reductase/ring-hydroxylating ferredoxin subunit"/>
    <property type="match status" value="1"/>
</dbReference>
<organism evidence="13 14">
    <name type="scientific">Pseudonocardia kunmingensis</name>
    <dbReference type="NCBI Taxonomy" id="630975"/>
    <lineage>
        <taxon>Bacteria</taxon>
        <taxon>Bacillati</taxon>
        <taxon>Actinomycetota</taxon>
        <taxon>Actinomycetes</taxon>
        <taxon>Pseudonocardiales</taxon>
        <taxon>Pseudonocardiaceae</taxon>
        <taxon>Pseudonocardia</taxon>
    </lineage>
</organism>
<evidence type="ECO:0000259" key="12">
    <source>
        <dbReference type="PROSITE" id="PS51296"/>
    </source>
</evidence>
<dbReference type="RefSeq" id="WP_246107073.1">
    <property type="nucleotide sequence ID" value="NZ_VFPA01000006.1"/>
</dbReference>
<dbReference type="GO" id="GO:0016020">
    <property type="term" value="C:membrane"/>
    <property type="evidence" value="ECO:0007669"/>
    <property type="project" value="InterPro"/>
</dbReference>
<keyword evidence="7" id="KW-1015">Disulfide bond</keyword>
<dbReference type="InterPro" id="IPR014349">
    <property type="entry name" value="Rieske_Fe-S_prot"/>
</dbReference>
<evidence type="ECO:0000256" key="2">
    <source>
        <dbReference type="ARBA" id="ARBA00015816"/>
    </source>
</evidence>
<keyword evidence="14" id="KW-1185">Reference proteome</keyword>
<reference evidence="13 14" key="1">
    <citation type="submission" date="2019-06" db="EMBL/GenBank/DDBJ databases">
        <title>Sequencing the genomes of 1000 actinobacteria strains.</title>
        <authorList>
            <person name="Klenk H.-P."/>
        </authorList>
    </citation>
    <scope>NUCLEOTIDE SEQUENCE [LARGE SCALE GENOMIC DNA]</scope>
    <source>
        <strain evidence="13 14">DSM 45301</strain>
    </source>
</reference>
<dbReference type="Gene3D" id="2.102.10.10">
    <property type="entry name" value="Rieske [2Fe-2S] iron-sulphur domain"/>
    <property type="match status" value="1"/>
</dbReference>
<dbReference type="GO" id="GO:0004497">
    <property type="term" value="F:monooxygenase activity"/>
    <property type="evidence" value="ECO:0007669"/>
    <property type="project" value="UniProtKB-ARBA"/>
</dbReference>
<dbReference type="GO" id="GO:0016705">
    <property type="term" value="F:oxidoreductase activity, acting on paired donors, with incorporation or reduction of molecular oxygen"/>
    <property type="evidence" value="ECO:0007669"/>
    <property type="project" value="UniProtKB-ARBA"/>
</dbReference>
<evidence type="ECO:0000256" key="11">
    <source>
        <dbReference type="SAM" id="SignalP"/>
    </source>
</evidence>
<dbReference type="Pfam" id="PF00355">
    <property type="entry name" value="Rieske"/>
    <property type="match status" value="1"/>
</dbReference>
<evidence type="ECO:0000256" key="7">
    <source>
        <dbReference type="ARBA" id="ARBA00023157"/>
    </source>
</evidence>
<evidence type="ECO:0000256" key="8">
    <source>
        <dbReference type="ARBA" id="ARBA00029586"/>
    </source>
</evidence>
<dbReference type="PROSITE" id="PS51296">
    <property type="entry name" value="RIESKE"/>
    <property type="match status" value="1"/>
</dbReference>
<comment type="function">
    <text evidence="1">Iron-sulfur subunit of the cytochrome bc1 complex, an essential component of the respiratory electron transport chain required for ATP synthesis. The bc1 complex catalyzes the oxidation of menaquinol and the reduction of cytochrome c in the respiratory chain. The bc1 complex operates through a Q-cycle mechanism that couples electron transfer to generation of the proton gradient that drives ATP synthesis.</text>
</comment>
<dbReference type="AlphaFoldDB" id="A0A543D1G0"/>
<dbReference type="Proteomes" id="UP000315677">
    <property type="component" value="Unassembled WGS sequence"/>
</dbReference>
<proteinExistence type="predicted"/>
<dbReference type="InterPro" id="IPR036922">
    <property type="entry name" value="Rieske_2Fe-2S_sf"/>
</dbReference>
<evidence type="ECO:0000256" key="1">
    <source>
        <dbReference type="ARBA" id="ARBA00002494"/>
    </source>
</evidence>
<dbReference type="InterPro" id="IPR006311">
    <property type="entry name" value="TAT_signal"/>
</dbReference>
<dbReference type="CDD" id="cd03467">
    <property type="entry name" value="Rieske"/>
    <property type="match status" value="1"/>
</dbReference>
<dbReference type="PANTHER" id="PTHR10134">
    <property type="entry name" value="CYTOCHROME B-C1 COMPLEX SUBUNIT RIESKE, MITOCHONDRIAL"/>
    <property type="match status" value="1"/>
</dbReference>
<keyword evidence="4" id="KW-0479">Metal-binding</keyword>
<protein>
    <recommendedName>
        <fullName evidence="2">Cytochrome bc1 complex Rieske iron-sulfur subunit</fullName>
    </recommendedName>
    <alternativeName>
        <fullName evidence="8">Cytochrome bc1 reductase complex subunit QcrA</fullName>
    </alternativeName>
</protein>
<dbReference type="PRINTS" id="PR00162">
    <property type="entry name" value="RIESKE"/>
</dbReference>
<evidence type="ECO:0000256" key="4">
    <source>
        <dbReference type="ARBA" id="ARBA00022723"/>
    </source>
</evidence>
<evidence type="ECO:0000313" key="14">
    <source>
        <dbReference type="Proteomes" id="UP000315677"/>
    </source>
</evidence>
<keyword evidence="5" id="KW-0408">Iron</keyword>
<feature type="compositionally biased region" description="Pro residues" evidence="10">
    <location>
        <begin position="33"/>
        <end position="46"/>
    </location>
</feature>
<evidence type="ECO:0000256" key="5">
    <source>
        <dbReference type="ARBA" id="ARBA00023004"/>
    </source>
</evidence>
<dbReference type="InterPro" id="IPR017941">
    <property type="entry name" value="Rieske_2Fe-2S"/>
</dbReference>
<evidence type="ECO:0000256" key="9">
    <source>
        <dbReference type="ARBA" id="ARBA00034078"/>
    </source>
</evidence>
<evidence type="ECO:0000256" key="6">
    <source>
        <dbReference type="ARBA" id="ARBA00023014"/>
    </source>
</evidence>
<comment type="cofactor">
    <cofactor evidence="9">
        <name>[2Fe-2S] cluster</name>
        <dbReference type="ChEBI" id="CHEBI:190135"/>
    </cofactor>
</comment>
<dbReference type="GO" id="GO:0051537">
    <property type="term" value="F:2 iron, 2 sulfur cluster binding"/>
    <property type="evidence" value="ECO:0007669"/>
    <property type="project" value="UniProtKB-KW"/>
</dbReference>
<keyword evidence="11" id="KW-0732">Signal</keyword>
<feature type="region of interest" description="Disordered" evidence="10">
    <location>
        <begin position="32"/>
        <end position="51"/>
    </location>
</feature>
<evidence type="ECO:0000256" key="3">
    <source>
        <dbReference type="ARBA" id="ARBA00022714"/>
    </source>
</evidence>
<name>A0A543D1G0_9PSEU</name>
<dbReference type="EMBL" id="VFPA01000006">
    <property type="protein sequence ID" value="TQM03175.1"/>
    <property type="molecule type" value="Genomic_DNA"/>
</dbReference>
<dbReference type="GO" id="GO:0046872">
    <property type="term" value="F:metal ion binding"/>
    <property type="evidence" value="ECO:0007669"/>
    <property type="project" value="UniProtKB-KW"/>
</dbReference>
<sequence>MPHSALTRRAVVTGSAGACAAALCACTTYDARPSPPPAPAPPPPPDATGAADALARTADIPVGGGAVFPDRDLVVTQPVAGEFRAFSATCTHQGCTVGEVSDGAIVCTCHGSRFAVEDGAVVEGPAETPLPERGIEVDGEQILPA</sequence>